<accession>A0A9D1LF14</accession>
<dbReference type="Proteomes" id="UP000824071">
    <property type="component" value="Unassembled WGS sequence"/>
</dbReference>
<protein>
    <submittedName>
        <fullName evidence="6">ATP-binding cassette domain-containing protein</fullName>
    </submittedName>
</protein>
<evidence type="ECO:0000313" key="7">
    <source>
        <dbReference type="Proteomes" id="UP000824071"/>
    </source>
</evidence>
<evidence type="ECO:0000256" key="2">
    <source>
        <dbReference type="ARBA" id="ARBA00022448"/>
    </source>
</evidence>
<dbReference type="PROSITE" id="PS00211">
    <property type="entry name" value="ABC_TRANSPORTER_1"/>
    <property type="match status" value="1"/>
</dbReference>
<comment type="caution">
    <text evidence="6">The sequence shown here is derived from an EMBL/GenBank/DDBJ whole genome shotgun (WGS) entry which is preliminary data.</text>
</comment>
<evidence type="ECO:0000259" key="5">
    <source>
        <dbReference type="PROSITE" id="PS50893"/>
    </source>
</evidence>
<dbReference type="AlphaFoldDB" id="A0A9D1LF14"/>
<keyword evidence="4 6" id="KW-0067">ATP-binding</keyword>
<evidence type="ECO:0000313" key="6">
    <source>
        <dbReference type="EMBL" id="HIU36282.1"/>
    </source>
</evidence>
<dbReference type="PROSITE" id="PS50893">
    <property type="entry name" value="ABC_TRANSPORTER_2"/>
    <property type="match status" value="1"/>
</dbReference>
<dbReference type="SMART" id="SM00382">
    <property type="entry name" value="AAA"/>
    <property type="match status" value="1"/>
</dbReference>
<keyword evidence="3" id="KW-0547">Nucleotide-binding</keyword>
<evidence type="ECO:0000256" key="1">
    <source>
        <dbReference type="ARBA" id="ARBA00005417"/>
    </source>
</evidence>
<comment type="similarity">
    <text evidence="1">Belongs to the ABC transporter superfamily.</text>
</comment>
<dbReference type="InterPro" id="IPR025302">
    <property type="entry name" value="DrrA1/2-like_C"/>
</dbReference>
<dbReference type="EMBL" id="DVMW01000038">
    <property type="protein sequence ID" value="HIU36282.1"/>
    <property type="molecule type" value="Genomic_DNA"/>
</dbReference>
<gene>
    <name evidence="6" type="ORF">IAC53_06755</name>
</gene>
<organism evidence="6 7">
    <name type="scientific">Candidatus Fimenecus excrementigallinarum</name>
    <dbReference type="NCBI Taxonomy" id="2840816"/>
    <lineage>
        <taxon>Bacteria</taxon>
        <taxon>Bacillati</taxon>
        <taxon>Bacillota</taxon>
        <taxon>Clostridia</taxon>
        <taxon>Candidatus Fimenecus</taxon>
    </lineage>
</organism>
<sequence length="303" mass="33745">MRLEVQNLEKSFGEKQVLRGVSFSAESGRALGLLGRNGAGKTTTIRIVMQVFFPDGGDVLLDGERLRTDRVRIGYLPEERGLYPKKPVYEQLVYFGCLAGLSKKTARQRADLLLERLAMQDCKTKRLETLSKGNQQKIQLAATLLPDPDILILDEPFSGLDPVNARLLKDVVHECIQNGKIVLLSSHQMGYIEEFCDDVAILHEGRIALFGALRDIKRSFPRDTLEVRAGDRERVRALLASVEALCTDVRETPDGFLLRLRDPANKAAVYRALEPCADTLDAVSVREPSLEEIFVHTTKGASV</sequence>
<proteinExistence type="inferred from homology"/>
<dbReference type="GO" id="GO:0016887">
    <property type="term" value="F:ATP hydrolysis activity"/>
    <property type="evidence" value="ECO:0007669"/>
    <property type="project" value="InterPro"/>
</dbReference>
<evidence type="ECO:0000256" key="3">
    <source>
        <dbReference type="ARBA" id="ARBA00022741"/>
    </source>
</evidence>
<reference evidence="6" key="2">
    <citation type="journal article" date="2021" name="PeerJ">
        <title>Extensive microbial diversity within the chicken gut microbiome revealed by metagenomics and culture.</title>
        <authorList>
            <person name="Gilroy R."/>
            <person name="Ravi A."/>
            <person name="Getino M."/>
            <person name="Pursley I."/>
            <person name="Horton D.L."/>
            <person name="Alikhan N.F."/>
            <person name="Baker D."/>
            <person name="Gharbi K."/>
            <person name="Hall N."/>
            <person name="Watson M."/>
            <person name="Adriaenssens E.M."/>
            <person name="Foster-Nyarko E."/>
            <person name="Jarju S."/>
            <person name="Secka A."/>
            <person name="Antonio M."/>
            <person name="Oren A."/>
            <person name="Chaudhuri R.R."/>
            <person name="La Ragione R."/>
            <person name="Hildebrand F."/>
            <person name="Pallen M.J."/>
        </authorList>
    </citation>
    <scope>NUCLEOTIDE SEQUENCE</scope>
    <source>
        <strain evidence="6">ChiGjej1B1-19959</strain>
    </source>
</reference>
<dbReference type="SUPFAM" id="SSF52540">
    <property type="entry name" value="P-loop containing nucleoside triphosphate hydrolases"/>
    <property type="match status" value="1"/>
</dbReference>
<dbReference type="PANTHER" id="PTHR43335">
    <property type="entry name" value="ABC TRANSPORTER, ATP-BINDING PROTEIN"/>
    <property type="match status" value="1"/>
</dbReference>
<dbReference type="Pfam" id="PF13732">
    <property type="entry name" value="DrrA1-3_C"/>
    <property type="match status" value="1"/>
</dbReference>
<dbReference type="PANTHER" id="PTHR43335:SF4">
    <property type="entry name" value="ABC TRANSPORTER, ATP-BINDING PROTEIN"/>
    <property type="match status" value="1"/>
</dbReference>
<name>A0A9D1LF14_9FIRM</name>
<dbReference type="InterPro" id="IPR017871">
    <property type="entry name" value="ABC_transporter-like_CS"/>
</dbReference>
<reference evidence="6" key="1">
    <citation type="submission" date="2020-10" db="EMBL/GenBank/DDBJ databases">
        <authorList>
            <person name="Gilroy R."/>
        </authorList>
    </citation>
    <scope>NUCLEOTIDE SEQUENCE</scope>
    <source>
        <strain evidence="6">ChiGjej1B1-19959</strain>
    </source>
</reference>
<dbReference type="InterPro" id="IPR003593">
    <property type="entry name" value="AAA+_ATPase"/>
</dbReference>
<keyword evidence="2" id="KW-0813">Transport</keyword>
<dbReference type="Pfam" id="PF00005">
    <property type="entry name" value="ABC_tran"/>
    <property type="match status" value="1"/>
</dbReference>
<evidence type="ECO:0000256" key="4">
    <source>
        <dbReference type="ARBA" id="ARBA00022840"/>
    </source>
</evidence>
<dbReference type="GO" id="GO:0005524">
    <property type="term" value="F:ATP binding"/>
    <property type="evidence" value="ECO:0007669"/>
    <property type="project" value="UniProtKB-KW"/>
</dbReference>
<feature type="domain" description="ABC transporter" evidence="5">
    <location>
        <begin position="3"/>
        <end position="229"/>
    </location>
</feature>
<dbReference type="InterPro" id="IPR003439">
    <property type="entry name" value="ABC_transporter-like_ATP-bd"/>
</dbReference>
<dbReference type="Gene3D" id="3.40.50.300">
    <property type="entry name" value="P-loop containing nucleotide triphosphate hydrolases"/>
    <property type="match status" value="1"/>
</dbReference>
<dbReference type="InterPro" id="IPR027417">
    <property type="entry name" value="P-loop_NTPase"/>
</dbReference>